<keyword evidence="15" id="KW-1185">Reference proteome</keyword>
<keyword evidence="3" id="KW-0328">Glycosyltransferase</keyword>
<evidence type="ECO:0000256" key="1">
    <source>
        <dbReference type="ARBA" id="ARBA00004236"/>
    </source>
</evidence>
<organism evidence="14 15">
    <name type="scientific">Blastococcus xanthinilyticus</name>
    <dbReference type="NCBI Taxonomy" id="1564164"/>
    <lineage>
        <taxon>Bacteria</taxon>
        <taxon>Bacillati</taxon>
        <taxon>Actinomycetota</taxon>
        <taxon>Actinomycetes</taxon>
        <taxon>Geodermatophilales</taxon>
        <taxon>Geodermatophilaceae</taxon>
        <taxon>Blastococcus</taxon>
    </lineage>
</organism>
<keyword evidence="4" id="KW-0808">Transferase</keyword>
<feature type="transmembrane region" description="Helical" evidence="12">
    <location>
        <begin position="119"/>
        <end position="144"/>
    </location>
</feature>
<comment type="catalytic activity">
    <reaction evidence="10">
        <text>[GlcNAc-(1-&gt;4)-Mur2Ac(oyl-L-Ala-gamma-D-Glu-L-Lys-D-Ala-D-Ala)](n)-di-trans,octa-cis-undecaprenyl diphosphate + beta-D-GlcNAc-(1-&gt;4)-Mur2Ac(oyl-L-Ala-gamma-D-Glu-L-Lys-D-Ala-D-Ala)-di-trans,octa-cis-undecaprenyl diphosphate = [GlcNAc-(1-&gt;4)-Mur2Ac(oyl-L-Ala-gamma-D-Glu-L-Lys-D-Ala-D-Ala)](n+1)-di-trans,octa-cis-undecaprenyl diphosphate + di-trans,octa-cis-undecaprenyl diphosphate + H(+)</text>
        <dbReference type="Rhea" id="RHEA:23708"/>
        <dbReference type="Rhea" id="RHEA-COMP:9602"/>
        <dbReference type="Rhea" id="RHEA-COMP:9603"/>
        <dbReference type="ChEBI" id="CHEBI:15378"/>
        <dbReference type="ChEBI" id="CHEBI:58405"/>
        <dbReference type="ChEBI" id="CHEBI:60033"/>
        <dbReference type="ChEBI" id="CHEBI:78435"/>
        <dbReference type="EC" id="2.4.99.28"/>
    </reaction>
</comment>
<name>A0A5S5D5T4_9ACTN</name>
<evidence type="ECO:0000256" key="12">
    <source>
        <dbReference type="SAM" id="Phobius"/>
    </source>
</evidence>
<evidence type="ECO:0000256" key="3">
    <source>
        <dbReference type="ARBA" id="ARBA00022676"/>
    </source>
</evidence>
<dbReference type="GO" id="GO:0005886">
    <property type="term" value="C:plasma membrane"/>
    <property type="evidence" value="ECO:0007669"/>
    <property type="project" value="UniProtKB-SubCell"/>
</dbReference>
<protein>
    <recommendedName>
        <fullName evidence="9">peptidoglycan glycosyltransferase</fullName>
        <ecNumber evidence="9">2.4.99.28</ecNumber>
    </recommendedName>
</protein>
<keyword evidence="5" id="KW-0133">Cell shape</keyword>
<feature type="compositionally biased region" description="Pro residues" evidence="11">
    <location>
        <begin position="50"/>
        <end position="64"/>
    </location>
</feature>
<feature type="compositionally biased region" description="Pro residues" evidence="11">
    <location>
        <begin position="79"/>
        <end position="99"/>
    </location>
</feature>
<evidence type="ECO:0000259" key="13">
    <source>
        <dbReference type="Pfam" id="PF00912"/>
    </source>
</evidence>
<dbReference type="Pfam" id="PF00912">
    <property type="entry name" value="Transgly"/>
    <property type="match status" value="1"/>
</dbReference>
<evidence type="ECO:0000313" key="14">
    <source>
        <dbReference type="EMBL" id="TYP90774.1"/>
    </source>
</evidence>
<gene>
    <name evidence="14" type="ORF">BD833_101493</name>
</gene>
<dbReference type="GO" id="GO:0009252">
    <property type="term" value="P:peptidoglycan biosynthetic process"/>
    <property type="evidence" value="ECO:0007669"/>
    <property type="project" value="UniProtKB-KW"/>
</dbReference>
<feature type="domain" description="Glycosyl transferase family 51" evidence="13">
    <location>
        <begin position="160"/>
        <end position="304"/>
    </location>
</feature>
<evidence type="ECO:0000256" key="4">
    <source>
        <dbReference type="ARBA" id="ARBA00022679"/>
    </source>
</evidence>
<keyword evidence="2" id="KW-1003">Cell membrane</keyword>
<dbReference type="InterPro" id="IPR001264">
    <property type="entry name" value="Glyco_trans_51"/>
</dbReference>
<dbReference type="EMBL" id="VNHW01000001">
    <property type="protein sequence ID" value="TYP90774.1"/>
    <property type="molecule type" value="Genomic_DNA"/>
</dbReference>
<evidence type="ECO:0000256" key="2">
    <source>
        <dbReference type="ARBA" id="ARBA00022475"/>
    </source>
</evidence>
<keyword evidence="12" id="KW-0812">Transmembrane</keyword>
<evidence type="ECO:0000256" key="10">
    <source>
        <dbReference type="ARBA" id="ARBA00049902"/>
    </source>
</evidence>
<keyword evidence="8" id="KW-0961">Cell wall biogenesis/degradation</keyword>
<comment type="caution">
    <text evidence="14">The sequence shown here is derived from an EMBL/GenBank/DDBJ whole genome shotgun (WGS) entry which is preliminary data.</text>
</comment>
<dbReference type="Proteomes" id="UP000322499">
    <property type="component" value="Unassembled WGS sequence"/>
</dbReference>
<reference evidence="14 15" key="1">
    <citation type="submission" date="2019-07" db="EMBL/GenBank/DDBJ databases">
        <title>Genomic Encyclopedia of Archaeal and Bacterial Type Strains, Phase II (KMG-II): from individual species to whole genera.</title>
        <authorList>
            <person name="Goeker M."/>
        </authorList>
    </citation>
    <scope>NUCLEOTIDE SEQUENCE [LARGE SCALE GENOMIC DNA]</scope>
    <source>
        <strain evidence="14 15">DSM 46842</strain>
    </source>
</reference>
<dbReference type="GO" id="GO:0030288">
    <property type="term" value="C:outer membrane-bounded periplasmic space"/>
    <property type="evidence" value="ECO:0007669"/>
    <property type="project" value="TreeGrafter"/>
</dbReference>
<dbReference type="GO" id="GO:0071555">
    <property type="term" value="P:cell wall organization"/>
    <property type="evidence" value="ECO:0007669"/>
    <property type="project" value="UniProtKB-KW"/>
</dbReference>
<dbReference type="InterPro" id="IPR050396">
    <property type="entry name" value="Glycosyltr_51/Transpeptidase"/>
</dbReference>
<evidence type="ECO:0000256" key="7">
    <source>
        <dbReference type="ARBA" id="ARBA00023136"/>
    </source>
</evidence>
<dbReference type="SUPFAM" id="SSF53955">
    <property type="entry name" value="Lysozyme-like"/>
    <property type="match status" value="1"/>
</dbReference>
<dbReference type="GO" id="GO:0008955">
    <property type="term" value="F:peptidoglycan glycosyltransferase activity"/>
    <property type="evidence" value="ECO:0007669"/>
    <property type="project" value="UniProtKB-EC"/>
</dbReference>
<dbReference type="RefSeq" id="WP_166531511.1">
    <property type="nucleotide sequence ID" value="NZ_VNHW01000001.1"/>
</dbReference>
<dbReference type="PANTHER" id="PTHR32282:SF11">
    <property type="entry name" value="PENICILLIN-BINDING PROTEIN 1B"/>
    <property type="match status" value="1"/>
</dbReference>
<accession>A0A5S5D5T4</accession>
<dbReference type="AlphaFoldDB" id="A0A5S5D5T4"/>
<dbReference type="EC" id="2.4.99.28" evidence="9"/>
<keyword evidence="6" id="KW-0573">Peptidoglycan synthesis</keyword>
<evidence type="ECO:0000256" key="11">
    <source>
        <dbReference type="SAM" id="MobiDB-lite"/>
    </source>
</evidence>
<dbReference type="InterPro" id="IPR023346">
    <property type="entry name" value="Lysozyme-like_dom_sf"/>
</dbReference>
<evidence type="ECO:0000256" key="9">
    <source>
        <dbReference type="ARBA" id="ARBA00044770"/>
    </source>
</evidence>
<dbReference type="GO" id="GO:0008360">
    <property type="term" value="P:regulation of cell shape"/>
    <property type="evidence" value="ECO:0007669"/>
    <property type="project" value="UniProtKB-KW"/>
</dbReference>
<evidence type="ECO:0000256" key="5">
    <source>
        <dbReference type="ARBA" id="ARBA00022960"/>
    </source>
</evidence>
<evidence type="ECO:0000256" key="8">
    <source>
        <dbReference type="ARBA" id="ARBA00023316"/>
    </source>
</evidence>
<dbReference type="Gene3D" id="1.10.3810.10">
    <property type="entry name" value="Biosynthetic peptidoglycan transglycosylase-like"/>
    <property type="match status" value="1"/>
</dbReference>
<dbReference type="PANTHER" id="PTHR32282">
    <property type="entry name" value="BINDING PROTEIN TRANSPEPTIDASE, PUTATIVE-RELATED"/>
    <property type="match status" value="1"/>
</dbReference>
<comment type="subcellular location">
    <subcellularLocation>
        <location evidence="1">Cell membrane</location>
    </subcellularLocation>
</comment>
<feature type="region of interest" description="Disordered" evidence="11">
    <location>
        <begin position="1"/>
        <end position="113"/>
    </location>
</feature>
<sequence>MANVPPDSRTTRWLRRGPAQPRQQDEPARRPRFDRPPPAGNDWYGAPPAAGSPPPYGQPEPPWPGEDARYPGPSARPADPFPPPPPGRPFPPAPPGRPLPPERGRRGFRSRRPRRSRRLLGRIFRVLAALAIVQALVVLSLRWVDPPTTAFMAANPEGAIQESVPVEHVSRNVLAAVIAHEDAELPYRSGAFDWDALWSRATAHLSGEEDPSGSTIPQQVAKNMFLNQELSAWRKAVEAALSVELAAFVDDRRMLELYVNYAQFGPTIYGVCAAGWYYFDSSPAELTAEQAVMLVGLLPSPGHVRRAPGGGMDFEVEDGLGWLSRSHVLNAQARVPRHLDQLGFTPVEDAGVEGLASEQEPSGDDCSTAPEEVTDLIAEEGTA</sequence>
<evidence type="ECO:0000256" key="6">
    <source>
        <dbReference type="ARBA" id="ARBA00022984"/>
    </source>
</evidence>
<keyword evidence="7 12" id="KW-0472">Membrane</keyword>
<keyword evidence="12" id="KW-1133">Transmembrane helix</keyword>
<dbReference type="InterPro" id="IPR036950">
    <property type="entry name" value="PBP_transglycosylase"/>
</dbReference>
<evidence type="ECO:0000313" key="15">
    <source>
        <dbReference type="Proteomes" id="UP000322499"/>
    </source>
</evidence>
<proteinExistence type="predicted"/>
<feature type="compositionally biased region" description="Basic and acidic residues" evidence="11">
    <location>
        <begin position="23"/>
        <end position="35"/>
    </location>
</feature>